<organism evidence="2 3">
    <name type="scientific">Sedimenticola thiotaurini</name>
    <dbReference type="NCBI Taxonomy" id="1543721"/>
    <lineage>
        <taxon>Bacteria</taxon>
        <taxon>Pseudomonadati</taxon>
        <taxon>Pseudomonadota</taxon>
        <taxon>Gammaproteobacteria</taxon>
        <taxon>Chromatiales</taxon>
        <taxon>Sedimenticolaceae</taxon>
        <taxon>Sedimenticola</taxon>
    </lineage>
</organism>
<feature type="signal peptide" evidence="1">
    <location>
        <begin position="1"/>
        <end position="24"/>
    </location>
</feature>
<gene>
    <name evidence="2" type="ORF">FHK82_11600</name>
</gene>
<evidence type="ECO:0008006" key="4">
    <source>
        <dbReference type="Google" id="ProtNLM"/>
    </source>
</evidence>
<proteinExistence type="predicted"/>
<dbReference type="AlphaFoldDB" id="A0A558CXR7"/>
<accession>A0A558CXR7</accession>
<comment type="caution">
    <text evidence="2">The sequence shown here is derived from an EMBL/GenBank/DDBJ whole genome shotgun (WGS) entry which is preliminary data.</text>
</comment>
<keyword evidence="1" id="KW-0732">Signal</keyword>
<sequence>MKPSSISLPFSLALLVTATTIAYAQTNPPNGHYEAGGSACVVAKKLGNSMAIQWATGEPSVAEAIDKAKQELNNQGYEFVFPQSNSNFRHGWMVIIKTRYRTYTGRERTSYGCGFDQLTVEAAEQRALSNLRSYSWGWKPSLGYEVIEKNQY</sequence>
<name>A0A558CXR7_9GAMM</name>
<evidence type="ECO:0000313" key="3">
    <source>
        <dbReference type="Proteomes" id="UP000317355"/>
    </source>
</evidence>
<dbReference type="Proteomes" id="UP000317355">
    <property type="component" value="Unassembled WGS sequence"/>
</dbReference>
<feature type="chain" id="PRO_5021902474" description="DUF4189 domain-containing protein" evidence="1">
    <location>
        <begin position="25"/>
        <end position="152"/>
    </location>
</feature>
<dbReference type="EMBL" id="VMRY01000054">
    <property type="protein sequence ID" value="TVT53569.1"/>
    <property type="molecule type" value="Genomic_DNA"/>
</dbReference>
<reference evidence="2 3" key="1">
    <citation type="submission" date="2019-07" db="EMBL/GenBank/DDBJ databases">
        <title>The pathways for chlorine oxyanion respiration interact through the shared metabolite chlorate.</title>
        <authorList>
            <person name="Barnum T.P."/>
            <person name="Cheng Y."/>
            <person name="Hill K.A."/>
            <person name="Lucas L.N."/>
            <person name="Carlson H.K."/>
            <person name="Coates J.D."/>
        </authorList>
    </citation>
    <scope>NUCLEOTIDE SEQUENCE [LARGE SCALE GENOMIC DNA]</scope>
    <source>
        <strain evidence="2">BK-3</strain>
    </source>
</reference>
<protein>
    <recommendedName>
        <fullName evidence="4">DUF4189 domain-containing protein</fullName>
    </recommendedName>
</protein>
<evidence type="ECO:0000313" key="2">
    <source>
        <dbReference type="EMBL" id="TVT53569.1"/>
    </source>
</evidence>
<evidence type="ECO:0000256" key="1">
    <source>
        <dbReference type="SAM" id="SignalP"/>
    </source>
</evidence>